<organism evidence="8 9">
    <name type="scientific">Batillaria attramentaria</name>
    <dbReference type="NCBI Taxonomy" id="370345"/>
    <lineage>
        <taxon>Eukaryota</taxon>
        <taxon>Metazoa</taxon>
        <taxon>Spiralia</taxon>
        <taxon>Lophotrochozoa</taxon>
        <taxon>Mollusca</taxon>
        <taxon>Gastropoda</taxon>
        <taxon>Caenogastropoda</taxon>
        <taxon>Sorbeoconcha</taxon>
        <taxon>Cerithioidea</taxon>
        <taxon>Batillariidae</taxon>
        <taxon>Batillaria</taxon>
    </lineage>
</organism>
<sequence length="1442" mass="158987">MFVMFDYHGNASAQDPKLRSLAYVAVGKIARRSPHRVAKDIALVQQFFDAMCQEDTETRLAVQEALSMMSRSFKEIDATNLQLLEALLMQNIDKVEPQARVVAVQYAAAVFPSNHVPSRYILMLGAGDVKDDIRIESVKALRGVSGGEEKGDMVEMTSDENKLPDFVTMITFIKEKAALREKSQHKYTVGNAVMPFNPLTYTEIVLYLRMCLAQNAGLRPTPNLTEMQDQAPAVSSYVTQLLSQFPGDVGPISSYVSMLRQLLTAISGQEAMYCLLEVVAMAPKEIAPHFLKHIDWLKGFITSPKDEIKQYAAELYAIIIVSTANADRMREVIDEFKQNLSDKNPEVQQGALLALGHLMGRWCRQGRLGDLQVEDMEHDGASSTSGKTSKDNIMSDIVRKMYSFFEVDNAGLKGALCVALGEIGKSTALPLPPGGDGDAEGGITKYSLINKLVGLIKTTKEINKTKERAAVCVGCVCVGDGAFPHRRYAMEELFQAVQSKQVELQFSIATALVWAALGRKAPVARDAWTHTEADHQATTVHLEDDVEWYLNQLLSKYVPHSNPHLRQAACIWLLSLVKQCGQHKAVQSRLLDIQRGFIRLLSESDEVTQDIASKGLGQGYEICTPQQKDMLVSELVDTLLTGKRAKQDVSGETQLFEGDALGKTPDGGGLSTYKELCAIANDLNQPDLIYKFMHLANHNATWNTRKGAAFGFSTIATQAGEQLAPYMSQIVPRLYRYQFDPNPRIQQAMSGIWSALVKDNKKTVDKFLKEILSDLLKNLTSNQWRIRESSCLAVTDLLRGRQLDAVVDDLPELWEQCLRVRDDIKESVRLAADQACTTLSKVSVKICDPENGKSAGERATKAILPCLLNVTLHSSVSEVRAIGLSTILQISKNAGPLLKPHIPVLVVALLEAVSGLEPQVLNYLSFHTSTQATQEKLDKARIAASKSSPMMETVNRCVQYVDDTVLPELIPRLTDLIKRGIGAGCSSFVVSLVLQCPQDLAPHAGKLMAAFLQGLNDRNSSVRKSYATALGHLVKVGKDSSTEKLITKLKTWYLDSESGSAKSACGVTLHAISQHASDQLRRHASLAMPLAFFAMHEEKTEEEKKTNESSEWEDVWTEVTPGMEAGIRLYLAEITELLVELIDASAWTTKAQAARAMATVANRLGQQLRQPYLGQLLDALLAALSSRTWTGKEALLKALSAICRCCKDDILQEGTATIEKIVETAIRESRKEQPAYRLAALECLGAILELYKIDRFKEAWEIASPLVSRASKDDKDEDSNPTQREELCKTAFTTLGQAWPYTPATQGGFKTVYLDQLASALPVNTWKVQVSILQAMYKFVNRLHEFQKENIASSAKSASTTVQTVLTAVLPCLGNIKYAVIRTESAAVIDLVVSRLEEVGQLELISPAVKQNMVQALTPLCTEGPYELRELSSQLVKTLTPV</sequence>
<keyword evidence="9" id="KW-1185">Reference proteome</keyword>
<dbReference type="InterPro" id="IPR016024">
    <property type="entry name" value="ARM-type_fold"/>
</dbReference>
<evidence type="ECO:0000256" key="4">
    <source>
        <dbReference type="ARBA" id="ARBA00022942"/>
    </source>
</evidence>
<dbReference type="GO" id="GO:0005737">
    <property type="term" value="C:cytoplasm"/>
    <property type="evidence" value="ECO:0007669"/>
    <property type="project" value="UniProtKB-SubCell"/>
</dbReference>
<dbReference type="Pfam" id="PF13001">
    <property type="entry name" value="ECM29_N"/>
    <property type="match status" value="1"/>
</dbReference>
<proteinExistence type="predicted"/>
<accession>A0ABD0JMF9</accession>
<evidence type="ECO:0000259" key="7">
    <source>
        <dbReference type="Pfam" id="PF24492"/>
    </source>
</evidence>
<dbReference type="PANTHER" id="PTHR23346">
    <property type="entry name" value="TRANSLATIONAL ACTIVATOR GCN1-RELATED"/>
    <property type="match status" value="1"/>
</dbReference>
<keyword evidence="3" id="KW-0677">Repeat</keyword>
<comment type="caution">
    <text evidence="8">The sequence shown here is derived from an EMBL/GenBank/DDBJ whole genome shotgun (WGS) entry which is preliminary data.</text>
</comment>
<reference evidence="8 9" key="1">
    <citation type="journal article" date="2023" name="Sci. Data">
        <title>Genome assembly of the Korean intertidal mud-creeper Batillaria attramentaria.</title>
        <authorList>
            <person name="Patra A.K."/>
            <person name="Ho P.T."/>
            <person name="Jun S."/>
            <person name="Lee S.J."/>
            <person name="Kim Y."/>
            <person name="Won Y.J."/>
        </authorList>
    </citation>
    <scope>NUCLEOTIDE SEQUENCE [LARGE SCALE GENOMIC DNA]</scope>
    <source>
        <strain evidence="8">Wonlab-2016</strain>
    </source>
</reference>
<keyword evidence="4" id="KW-0647">Proteasome</keyword>
<evidence type="ECO:0000259" key="5">
    <source>
        <dbReference type="Pfam" id="PF13001"/>
    </source>
</evidence>
<gene>
    <name evidence="8" type="ORF">BaRGS_00032709</name>
</gene>
<feature type="domain" description="ECM29 ARM-like repeats" evidence="6">
    <location>
        <begin position="216"/>
        <end position="423"/>
    </location>
</feature>
<dbReference type="PANTHER" id="PTHR23346:SF19">
    <property type="entry name" value="PROTEASOME ADAPTER AND SCAFFOLD PROTEIN ECM29"/>
    <property type="match status" value="1"/>
</dbReference>
<dbReference type="Gene3D" id="1.25.10.10">
    <property type="entry name" value="Leucine-rich Repeat Variant"/>
    <property type="match status" value="3"/>
</dbReference>
<dbReference type="GO" id="GO:0000502">
    <property type="term" value="C:proteasome complex"/>
    <property type="evidence" value="ECO:0007669"/>
    <property type="project" value="UniProtKB-KW"/>
</dbReference>
<dbReference type="InterPro" id="IPR055444">
    <property type="entry name" value="ARM_ECM29"/>
</dbReference>
<dbReference type="InterPro" id="IPR011989">
    <property type="entry name" value="ARM-like"/>
</dbReference>
<dbReference type="InterPro" id="IPR055443">
    <property type="entry name" value="HEAT_ECM29"/>
</dbReference>
<name>A0ABD0JMF9_9CAEN</name>
<keyword evidence="2" id="KW-0963">Cytoplasm</keyword>
<evidence type="ECO:0000256" key="2">
    <source>
        <dbReference type="ARBA" id="ARBA00022490"/>
    </source>
</evidence>
<dbReference type="Pfam" id="PF23731">
    <property type="entry name" value="ARM_ECM29_C"/>
    <property type="match status" value="1"/>
</dbReference>
<evidence type="ECO:0000259" key="6">
    <source>
        <dbReference type="Pfam" id="PF23702"/>
    </source>
</evidence>
<feature type="domain" description="Proteasome component Ecm29 N-terminal" evidence="5">
    <location>
        <begin position="11"/>
        <end position="125"/>
    </location>
</feature>
<evidence type="ECO:0000313" key="9">
    <source>
        <dbReference type="Proteomes" id="UP001519460"/>
    </source>
</evidence>
<dbReference type="Pfam" id="PF24492">
    <property type="entry name" value="HEAT_ECM29"/>
    <property type="match status" value="1"/>
</dbReference>
<dbReference type="EMBL" id="JACVVK020000386">
    <property type="protein sequence ID" value="KAK7476082.1"/>
    <property type="molecule type" value="Genomic_DNA"/>
</dbReference>
<protein>
    <submittedName>
        <fullName evidence="8">Uncharacterized protein</fullName>
    </submittedName>
</protein>
<dbReference type="SUPFAM" id="SSF48371">
    <property type="entry name" value="ARM repeat"/>
    <property type="match status" value="3"/>
</dbReference>
<feature type="domain" description="Proteasome adapter and scaffold protein ECM29 HEAT-repeat" evidence="7">
    <location>
        <begin position="898"/>
        <end position="1054"/>
    </location>
</feature>
<dbReference type="Pfam" id="PF23702">
    <property type="entry name" value="ARM_ECM29"/>
    <property type="match status" value="1"/>
</dbReference>
<evidence type="ECO:0000256" key="3">
    <source>
        <dbReference type="ARBA" id="ARBA00022737"/>
    </source>
</evidence>
<evidence type="ECO:0000256" key="1">
    <source>
        <dbReference type="ARBA" id="ARBA00004496"/>
    </source>
</evidence>
<evidence type="ECO:0000313" key="8">
    <source>
        <dbReference type="EMBL" id="KAK7476082.1"/>
    </source>
</evidence>
<dbReference type="Proteomes" id="UP001519460">
    <property type="component" value="Unassembled WGS sequence"/>
</dbReference>
<comment type="subcellular location">
    <subcellularLocation>
        <location evidence="1">Cytoplasm</location>
    </subcellularLocation>
</comment>
<dbReference type="InterPro" id="IPR024372">
    <property type="entry name" value="Ecm29_N"/>
</dbReference>